<dbReference type="GO" id="GO:0016788">
    <property type="term" value="F:hydrolase activity, acting on ester bonds"/>
    <property type="evidence" value="ECO:0007669"/>
    <property type="project" value="InterPro"/>
</dbReference>
<reference evidence="2 3" key="1">
    <citation type="submission" date="2016-10" db="EMBL/GenBank/DDBJ databases">
        <authorList>
            <person name="de Groot N.N."/>
        </authorList>
    </citation>
    <scope>NUCLEOTIDE SEQUENCE [LARGE SCALE GENOMIC DNA]</scope>
    <source>
        <strain evidence="2 3">CGMCC 1.6291</strain>
    </source>
</reference>
<gene>
    <name evidence="2" type="ORF">SAMN04488052_101681</name>
</gene>
<dbReference type="InterPro" id="IPR012908">
    <property type="entry name" value="PGAP1-ab_dom-like"/>
</dbReference>
<proteinExistence type="predicted"/>
<dbReference type="OrthoDB" id="556502at2"/>
<feature type="domain" description="GPI inositol-deacylase PGAP1-like alpha/beta" evidence="1">
    <location>
        <begin position="134"/>
        <end position="180"/>
    </location>
</feature>
<evidence type="ECO:0000259" key="1">
    <source>
        <dbReference type="Pfam" id="PF07819"/>
    </source>
</evidence>
<name>A0A1H8QN82_9GAMM</name>
<keyword evidence="3" id="KW-1185">Reference proteome</keyword>
<dbReference type="SUPFAM" id="SSF53474">
    <property type="entry name" value="alpha/beta-Hydrolases"/>
    <property type="match status" value="1"/>
</dbReference>
<dbReference type="Proteomes" id="UP000199657">
    <property type="component" value="Unassembled WGS sequence"/>
</dbReference>
<dbReference type="STRING" id="406100.SAMN04488052_101681"/>
<dbReference type="InterPro" id="IPR029058">
    <property type="entry name" value="AB_hydrolase_fold"/>
</dbReference>
<accession>A0A1H8QN82</accession>
<dbReference type="EMBL" id="FOEG01000001">
    <property type="protein sequence ID" value="SEO55695.1"/>
    <property type="molecule type" value="Genomic_DNA"/>
</dbReference>
<evidence type="ECO:0000313" key="3">
    <source>
        <dbReference type="Proteomes" id="UP000199657"/>
    </source>
</evidence>
<evidence type="ECO:0000313" key="2">
    <source>
        <dbReference type="EMBL" id="SEO55695.1"/>
    </source>
</evidence>
<dbReference type="RefSeq" id="WP_091639909.1">
    <property type="nucleotide sequence ID" value="NZ_FOEG01000001.1"/>
</dbReference>
<dbReference type="Pfam" id="PF07819">
    <property type="entry name" value="PGAP1"/>
    <property type="match status" value="1"/>
</dbReference>
<organism evidence="2 3">
    <name type="scientific">Aquisalimonas asiatica</name>
    <dbReference type="NCBI Taxonomy" id="406100"/>
    <lineage>
        <taxon>Bacteria</taxon>
        <taxon>Pseudomonadati</taxon>
        <taxon>Pseudomonadota</taxon>
        <taxon>Gammaproteobacteria</taxon>
        <taxon>Chromatiales</taxon>
        <taxon>Ectothiorhodospiraceae</taxon>
        <taxon>Aquisalimonas</taxon>
    </lineage>
</organism>
<sequence length="486" mass="54558">MPGYRPIVYVRGYAGTQGAVESTVDLPYYGFNLGSTQVRTGPEGSPEFAIFESPLVRLMKDHGYHDVFARVADGSVELLNAEERRYAGDGFPQRTLWVFRYYDATSRRAGDGERDDIEALAADLGTLVEFVLEKTGAEQVYLVAHSMGGLVCRSLIQHVLKDAAPARIARLFTYATPHNGIHFRNGLGFLTSVRDLLGLNDSDTFGPRRMREFLGFPGDRDQKRLNELGGHYPPEQVFSLIGTNHSDYGLARLAVGPGSDGLVQMEHAYVKGSSRAFVYRSHSGPLGIVNSEEGYQNLQRFLFGETSVQIRLEGVRLKAALRDDADLRFLLIETTVVIRGEETVMTDQREEHGSALTVDADALEAGHETLFRTYLMRSRRPGPRDRYSHFQIRLRILPHYVRNRRILRDHHYFGEHLFQDVLTVGIRDDDGGAGRLVRARWTGLDSELPGSGQRYPRSDDIRFSLHSETLDRGDLVLRVRDEGGTG</sequence>
<protein>
    <submittedName>
        <fullName evidence="2">PGAP1-like protein</fullName>
    </submittedName>
</protein>
<dbReference type="Gene3D" id="3.40.50.1820">
    <property type="entry name" value="alpha/beta hydrolase"/>
    <property type="match status" value="1"/>
</dbReference>
<dbReference type="AlphaFoldDB" id="A0A1H8QN82"/>